<keyword evidence="4" id="KW-0676">Redox-active center</keyword>
<dbReference type="PANTHER" id="PTHR10168">
    <property type="entry name" value="GLUTAREDOXIN"/>
    <property type="match status" value="1"/>
</dbReference>
<dbReference type="PROSITE" id="PS51354">
    <property type="entry name" value="GLUTAREDOXIN_2"/>
    <property type="match status" value="1"/>
</dbReference>
<sequence length="211" mass="22622">MHQAISHRSFIPIGARGMPHAGGIKESNGTYPSKAATMVSENAVVIIGKRGCCMCHVVKRLLQGLGVNPPVYEVDEDHEAAVALHLSPQGAETVQFPAVFLAGKLFGGLERVMATHISGELVPILKDAVLCKSQELRPKFGRILNKAAQIGLKGPVGNLGLSVRLWVVGTSIGQGSPMDSKQFSPKMANKELIPITANRMGHVVQHVHFRN</sequence>
<dbReference type="Proteomes" id="UP000289340">
    <property type="component" value="Chromosome 11"/>
</dbReference>
<name>A0A445I8W2_GLYSO</name>
<comment type="caution">
    <text evidence="6">The sequence shown here is derived from an EMBL/GenBank/DDBJ whole genome shotgun (WGS) entry which is preliminary data.</text>
</comment>
<evidence type="ECO:0000256" key="4">
    <source>
        <dbReference type="ARBA" id="ARBA00023284"/>
    </source>
</evidence>
<keyword evidence="7" id="KW-1185">Reference proteome</keyword>
<accession>A0A445I8W2</accession>
<dbReference type="InterPro" id="IPR002109">
    <property type="entry name" value="Glutaredoxin"/>
</dbReference>
<organism evidence="6 7">
    <name type="scientific">Glycine soja</name>
    <name type="common">Wild soybean</name>
    <dbReference type="NCBI Taxonomy" id="3848"/>
    <lineage>
        <taxon>Eukaryota</taxon>
        <taxon>Viridiplantae</taxon>
        <taxon>Streptophyta</taxon>
        <taxon>Embryophyta</taxon>
        <taxon>Tracheophyta</taxon>
        <taxon>Spermatophyta</taxon>
        <taxon>Magnoliopsida</taxon>
        <taxon>eudicotyledons</taxon>
        <taxon>Gunneridae</taxon>
        <taxon>Pentapetalae</taxon>
        <taxon>rosids</taxon>
        <taxon>fabids</taxon>
        <taxon>Fabales</taxon>
        <taxon>Fabaceae</taxon>
        <taxon>Papilionoideae</taxon>
        <taxon>50 kb inversion clade</taxon>
        <taxon>NPAAA clade</taxon>
        <taxon>indigoferoid/millettioid clade</taxon>
        <taxon>Phaseoleae</taxon>
        <taxon>Glycine</taxon>
        <taxon>Glycine subgen. Soja</taxon>
    </lineage>
</organism>
<comment type="similarity">
    <text evidence="2">Belongs to the glutaredoxin family. CC-type subfamily.</text>
</comment>
<evidence type="ECO:0000256" key="1">
    <source>
        <dbReference type="ARBA" id="ARBA00004496"/>
    </source>
</evidence>
<evidence type="ECO:0000313" key="7">
    <source>
        <dbReference type="Proteomes" id="UP000289340"/>
    </source>
</evidence>
<evidence type="ECO:0000256" key="2">
    <source>
        <dbReference type="ARBA" id="ARBA00007568"/>
    </source>
</evidence>
<keyword evidence="3" id="KW-0963">Cytoplasm</keyword>
<protein>
    <submittedName>
        <fullName evidence="6">Glutaredoxin-C9</fullName>
    </submittedName>
</protein>
<reference evidence="6 7" key="1">
    <citation type="submission" date="2018-09" db="EMBL/GenBank/DDBJ databases">
        <title>A high-quality reference genome of wild soybean provides a powerful tool to mine soybean genomes.</title>
        <authorList>
            <person name="Xie M."/>
            <person name="Chung C.Y.L."/>
            <person name="Li M.-W."/>
            <person name="Wong F.-L."/>
            <person name="Chan T.-F."/>
            <person name="Lam H.-M."/>
        </authorList>
    </citation>
    <scope>NUCLEOTIDE SEQUENCE [LARGE SCALE GENOMIC DNA]</scope>
    <source>
        <strain evidence="7">cv. W05</strain>
        <tissue evidence="6">Hypocotyl of etiolated seedlings</tissue>
    </source>
</reference>
<dbReference type="InterPro" id="IPR011905">
    <property type="entry name" value="GlrX-like_pln_2"/>
</dbReference>
<dbReference type="InterPro" id="IPR036249">
    <property type="entry name" value="Thioredoxin-like_sf"/>
</dbReference>
<dbReference type="Gene3D" id="3.40.30.10">
    <property type="entry name" value="Glutaredoxin"/>
    <property type="match status" value="1"/>
</dbReference>
<comment type="subcellular location">
    <subcellularLocation>
        <location evidence="1">Cytoplasm</location>
    </subcellularLocation>
</comment>
<dbReference type="GO" id="GO:0005737">
    <property type="term" value="C:cytoplasm"/>
    <property type="evidence" value="ECO:0007669"/>
    <property type="project" value="UniProtKB-SubCell"/>
</dbReference>
<gene>
    <name evidence="6" type="ORF">D0Y65_031576</name>
</gene>
<feature type="domain" description="Glutaredoxin" evidence="5">
    <location>
        <begin position="44"/>
        <end position="105"/>
    </location>
</feature>
<dbReference type="AlphaFoldDB" id="A0A445I8W2"/>
<dbReference type="Pfam" id="PF00462">
    <property type="entry name" value="Glutaredoxin"/>
    <property type="match status" value="1"/>
</dbReference>
<evidence type="ECO:0000313" key="6">
    <source>
        <dbReference type="EMBL" id="RZB82490.1"/>
    </source>
</evidence>
<proteinExistence type="inferred from homology"/>
<dbReference type="EMBL" id="QZWG01000011">
    <property type="protein sequence ID" value="RZB82490.1"/>
    <property type="molecule type" value="Genomic_DNA"/>
</dbReference>
<evidence type="ECO:0000256" key="3">
    <source>
        <dbReference type="ARBA" id="ARBA00022490"/>
    </source>
</evidence>
<dbReference type="SUPFAM" id="SSF52833">
    <property type="entry name" value="Thioredoxin-like"/>
    <property type="match status" value="1"/>
</dbReference>
<evidence type="ECO:0000259" key="5">
    <source>
        <dbReference type="Pfam" id="PF00462"/>
    </source>
</evidence>
<dbReference type="NCBIfam" id="TIGR02189">
    <property type="entry name" value="GlrX-like_plant"/>
    <property type="match status" value="1"/>
</dbReference>